<dbReference type="InterPro" id="IPR010102">
    <property type="entry name" value="Succ_semiAld_DH"/>
</dbReference>
<dbReference type="InterPro" id="IPR016161">
    <property type="entry name" value="Ald_DH/histidinol_DH"/>
</dbReference>
<evidence type="ECO:0000256" key="5">
    <source>
        <dbReference type="PROSITE-ProRule" id="PRU10007"/>
    </source>
</evidence>
<dbReference type="InterPro" id="IPR012394">
    <property type="entry name" value="Aldehyde_DH_NAD(P)"/>
</dbReference>
<dbReference type="InterPro" id="IPR015590">
    <property type="entry name" value="Aldehyde_DH_dom"/>
</dbReference>
<gene>
    <name evidence="8" type="ordered locus">Kkor_1369</name>
</gene>
<accession>C7RBZ0</accession>
<dbReference type="GO" id="GO:0009450">
    <property type="term" value="P:gamma-aminobutyric acid catabolic process"/>
    <property type="evidence" value="ECO:0007669"/>
    <property type="project" value="InterPro"/>
</dbReference>
<feature type="active site" evidence="4 5">
    <location>
        <position position="251"/>
    </location>
</feature>
<evidence type="ECO:0000256" key="4">
    <source>
        <dbReference type="PIRSR" id="PIRSR036492-1"/>
    </source>
</evidence>
<dbReference type="InParanoid" id="C7RBZ0"/>
<dbReference type="PANTHER" id="PTHR43353">
    <property type="entry name" value="SUCCINATE-SEMIALDEHYDE DEHYDROGENASE, MITOCHONDRIAL"/>
    <property type="match status" value="1"/>
</dbReference>
<dbReference type="AlphaFoldDB" id="C7RBZ0"/>
<dbReference type="GO" id="GO:0004777">
    <property type="term" value="F:succinate-semialdehyde dehydrogenase (NAD+) activity"/>
    <property type="evidence" value="ECO:0007669"/>
    <property type="project" value="TreeGrafter"/>
</dbReference>
<sequence length="477" mass="52003">MNESLLKSRAFINGQWVKTDKRFRVDDPFAQELIVEVSDCGEKEAHEAINAAHQAFKSWSKTPAQERSDKLLTWYQLIVEHLDDLAEILTTEQGKPLQEAKGEIQYGANYIKWFAEEALRINGDIIPSPDGNKQIHAIKQPVGVVGIITPWNFPQAMIARKVAPALAAGCTVVIKPAAETPLSALAMAELAQQAGIPDGVINLVPTSEASVIGEALTSSFNVRKISFTGSTKVGKILMSQAAQNVQRVTMELGGNAPFIVFDDADIDAAVDGIMASKFRNSGQTCVCANRIFIHENIYQEVIDKLVKKVEALKTGSGLERDVSITPLINQAGIDKVKRLVKSAQDDGAKVIVGGEVSEKHNQIFEPTIMTNVNFDMDIACEEIFGPVLSFIAFSNEASVVEQANATKAGLAAYVYTDDRHRIKRLSEQIESGMIGFNEGIISNHMAPFGGVKESGMGREGSKYGISDYLDIKYLCIK</sequence>
<dbReference type="PROSITE" id="PS00070">
    <property type="entry name" value="ALDEHYDE_DEHYDR_CYS"/>
    <property type="match status" value="1"/>
</dbReference>
<dbReference type="STRING" id="523791.Kkor_1369"/>
<evidence type="ECO:0000256" key="1">
    <source>
        <dbReference type="ARBA" id="ARBA00009986"/>
    </source>
</evidence>
<dbReference type="InterPro" id="IPR029510">
    <property type="entry name" value="Ald_DH_CS_GLU"/>
</dbReference>
<dbReference type="InterPro" id="IPR050740">
    <property type="entry name" value="Aldehyde_DH_Superfamily"/>
</dbReference>
<dbReference type="Proteomes" id="UP000001231">
    <property type="component" value="Chromosome"/>
</dbReference>
<dbReference type="FunFam" id="3.40.309.10:FF:000004">
    <property type="entry name" value="Succinate-semialdehyde dehydrogenase I"/>
    <property type="match status" value="1"/>
</dbReference>
<dbReference type="InterPro" id="IPR016160">
    <property type="entry name" value="Ald_DH_CS_CYS"/>
</dbReference>
<feature type="domain" description="Aldehyde dehydrogenase" evidence="7">
    <location>
        <begin position="16"/>
        <end position="473"/>
    </location>
</feature>
<dbReference type="CDD" id="cd07103">
    <property type="entry name" value="ALDH_F5_SSADH_GabD"/>
    <property type="match status" value="1"/>
</dbReference>
<evidence type="ECO:0000256" key="6">
    <source>
        <dbReference type="RuleBase" id="RU003345"/>
    </source>
</evidence>
<name>C7RBZ0_KANKD</name>
<organism evidence="8 9">
    <name type="scientific">Kangiella koreensis (strain DSM 16069 / JCM 12317 / KCTC 12182 / SW-125)</name>
    <dbReference type="NCBI Taxonomy" id="523791"/>
    <lineage>
        <taxon>Bacteria</taxon>
        <taxon>Pseudomonadati</taxon>
        <taxon>Pseudomonadota</taxon>
        <taxon>Gammaproteobacteria</taxon>
        <taxon>Kangiellales</taxon>
        <taxon>Kangiellaceae</taxon>
        <taxon>Kangiella</taxon>
    </lineage>
</organism>
<dbReference type="NCBIfam" id="TIGR01780">
    <property type="entry name" value="SSADH"/>
    <property type="match status" value="1"/>
</dbReference>
<dbReference type="InterPro" id="IPR016163">
    <property type="entry name" value="Ald_DH_C"/>
</dbReference>
<dbReference type="EMBL" id="CP001707">
    <property type="protein sequence ID" value="ACV26782.1"/>
    <property type="molecule type" value="Genomic_DNA"/>
</dbReference>
<comment type="similarity">
    <text evidence="1 3 6">Belongs to the aldehyde dehydrogenase family.</text>
</comment>
<evidence type="ECO:0000313" key="8">
    <source>
        <dbReference type="EMBL" id="ACV26782.1"/>
    </source>
</evidence>
<dbReference type="OrthoDB" id="9812625at2"/>
<dbReference type="HOGENOM" id="CLU_005391_0_1_6"/>
<dbReference type="InterPro" id="IPR016162">
    <property type="entry name" value="Ald_DH_N"/>
</dbReference>
<dbReference type="PROSITE" id="PS00687">
    <property type="entry name" value="ALDEHYDE_DEHYDR_GLU"/>
    <property type="match status" value="1"/>
</dbReference>
<keyword evidence="2 3" id="KW-0560">Oxidoreductase</keyword>
<keyword evidence="9" id="KW-1185">Reference proteome</keyword>
<evidence type="ECO:0000259" key="7">
    <source>
        <dbReference type="Pfam" id="PF00171"/>
    </source>
</evidence>
<dbReference type="PANTHER" id="PTHR43353:SF5">
    <property type="entry name" value="SUCCINATE-SEMIALDEHYDE DEHYDROGENASE, MITOCHONDRIAL"/>
    <property type="match status" value="1"/>
</dbReference>
<dbReference type="Pfam" id="PF00171">
    <property type="entry name" value="Aldedh"/>
    <property type="match status" value="1"/>
</dbReference>
<protein>
    <recommendedName>
        <fullName evidence="3">Aldehyde dehydrogenase</fullName>
    </recommendedName>
</protein>
<dbReference type="FunCoup" id="C7RBZ0">
    <property type="interactions" value="378"/>
</dbReference>
<dbReference type="FunFam" id="3.40.605.10:FF:000005">
    <property type="entry name" value="Succinate-semialdehyde dehydrogenase I"/>
    <property type="match status" value="1"/>
</dbReference>
<evidence type="ECO:0000256" key="3">
    <source>
        <dbReference type="PIRNR" id="PIRNR036492"/>
    </source>
</evidence>
<dbReference type="Gene3D" id="3.40.309.10">
    <property type="entry name" value="Aldehyde Dehydrogenase, Chain A, domain 2"/>
    <property type="match status" value="1"/>
</dbReference>
<dbReference type="SUPFAM" id="SSF53720">
    <property type="entry name" value="ALDH-like"/>
    <property type="match status" value="1"/>
</dbReference>
<feature type="active site" evidence="4">
    <location>
        <position position="285"/>
    </location>
</feature>
<dbReference type="KEGG" id="kko:Kkor_1369"/>
<evidence type="ECO:0000313" key="9">
    <source>
        <dbReference type="Proteomes" id="UP000001231"/>
    </source>
</evidence>
<dbReference type="RefSeq" id="WP_012801296.1">
    <property type="nucleotide sequence ID" value="NC_013166.1"/>
</dbReference>
<dbReference type="eggNOG" id="COG1012">
    <property type="taxonomic scope" value="Bacteria"/>
</dbReference>
<dbReference type="PIRSF" id="PIRSF036492">
    <property type="entry name" value="ALDH"/>
    <property type="match status" value="1"/>
</dbReference>
<proteinExistence type="inferred from homology"/>
<evidence type="ECO:0000256" key="2">
    <source>
        <dbReference type="ARBA" id="ARBA00023002"/>
    </source>
</evidence>
<reference evidence="8 9" key="1">
    <citation type="journal article" date="2009" name="Stand. Genomic Sci.">
        <title>Complete genome sequence of Kangiella koreensis type strain (SW-125).</title>
        <authorList>
            <person name="Han C."/>
            <person name="Sikorski J."/>
            <person name="Lapidus A."/>
            <person name="Nolan M."/>
            <person name="Glavina Del Rio T."/>
            <person name="Tice H."/>
            <person name="Cheng J.F."/>
            <person name="Lucas S."/>
            <person name="Chen F."/>
            <person name="Copeland A."/>
            <person name="Ivanova N."/>
            <person name="Mavromatis K."/>
            <person name="Ovchinnikova G."/>
            <person name="Pati A."/>
            <person name="Bruce D."/>
            <person name="Goodwin L."/>
            <person name="Pitluck S."/>
            <person name="Chen A."/>
            <person name="Palaniappan K."/>
            <person name="Land M."/>
            <person name="Hauser L."/>
            <person name="Chang Y.J."/>
            <person name="Jeffries C.D."/>
            <person name="Chain P."/>
            <person name="Saunders E."/>
            <person name="Brettin T."/>
            <person name="Goker M."/>
            <person name="Tindall B.J."/>
            <person name="Bristow J."/>
            <person name="Eisen J.A."/>
            <person name="Markowitz V."/>
            <person name="Hugenholtz P."/>
            <person name="Kyrpides N.C."/>
            <person name="Klenk H.P."/>
            <person name="Detter J.C."/>
        </authorList>
    </citation>
    <scope>NUCLEOTIDE SEQUENCE [LARGE SCALE GENOMIC DNA]</scope>
    <source>
        <strain evidence="9">DSM 16069 / KCTC 12182 / SW-125</strain>
    </source>
</reference>
<dbReference type="Gene3D" id="3.40.605.10">
    <property type="entry name" value="Aldehyde Dehydrogenase, Chain A, domain 1"/>
    <property type="match status" value="1"/>
</dbReference>
<dbReference type="GO" id="GO:0006081">
    <property type="term" value="P:aldehyde metabolic process"/>
    <property type="evidence" value="ECO:0007669"/>
    <property type="project" value="InterPro"/>
</dbReference>